<protein>
    <submittedName>
        <fullName evidence="2">Cyclophilin type peptidyl-prolyl cis-trans isomerase/CLD family protein</fullName>
    </submittedName>
</protein>
<name>A0ABC9QQK3_HELPX</name>
<dbReference type="AlphaFoldDB" id="A0ABC9QQK3"/>
<dbReference type="InterPro" id="IPR002130">
    <property type="entry name" value="Cyclophilin-type_PPIase_dom"/>
</dbReference>
<dbReference type="EMBL" id="AKQI01000008">
    <property type="protein sequence ID" value="EJC30662.1"/>
    <property type="molecule type" value="Genomic_DNA"/>
</dbReference>
<feature type="domain" description="PPIase cyclophilin-type" evidence="1">
    <location>
        <begin position="2"/>
        <end position="32"/>
    </location>
</feature>
<dbReference type="InterPro" id="IPR029000">
    <property type="entry name" value="Cyclophilin-like_dom_sf"/>
</dbReference>
<dbReference type="Gene3D" id="2.40.100.10">
    <property type="entry name" value="Cyclophilin-like"/>
    <property type="match status" value="1"/>
</dbReference>
<dbReference type="GO" id="GO:0016853">
    <property type="term" value="F:isomerase activity"/>
    <property type="evidence" value="ECO:0007669"/>
    <property type="project" value="UniProtKB-KW"/>
</dbReference>
<evidence type="ECO:0000259" key="1">
    <source>
        <dbReference type="Pfam" id="PF00160"/>
    </source>
</evidence>
<dbReference type="SUPFAM" id="SSF50891">
    <property type="entry name" value="Cyclophilin-like"/>
    <property type="match status" value="1"/>
</dbReference>
<reference evidence="2 3" key="1">
    <citation type="submission" date="2012-05" db="EMBL/GenBank/DDBJ databases">
        <title>Genome sequence of Helicobacter pylori Hp P-13b.</title>
        <authorList>
            <person name="Blanchard T.G."/>
            <person name="Czinn S.J."/>
            <person name="McCracken C."/>
            <person name="Abolude K."/>
            <person name="Maroo A."/>
            <person name="Santana-Cruz I."/>
            <person name="Tallon L.J."/>
            <person name="Ficke F.W.F."/>
        </authorList>
    </citation>
    <scope>NUCLEOTIDE SEQUENCE [LARGE SCALE GENOMIC DNA]</scope>
    <source>
        <strain evidence="2 3">Hp P-13b</strain>
    </source>
</reference>
<organism evidence="2 3">
    <name type="scientific">Helicobacter pylori Hp P-13b</name>
    <dbReference type="NCBI Taxonomy" id="992107"/>
    <lineage>
        <taxon>Bacteria</taxon>
        <taxon>Pseudomonadati</taxon>
        <taxon>Campylobacterota</taxon>
        <taxon>Epsilonproteobacteria</taxon>
        <taxon>Campylobacterales</taxon>
        <taxon>Helicobacteraceae</taxon>
        <taxon>Helicobacter</taxon>
    </lineage>
</organism>
<dbReference type="Proteomes" id="UP000003392">
    <property type="component" value="Unassembled WGS sequence"/>
</dbReference>
<evidence type="ECO:0000313" key="3">
    <source>
        <dbReference type="Proteomes" id="UP000003392"/>
    </source>
</evidence>
<comment type="caution">
    <text evidence="2">The sequence shown here is derived from an EMBL/GenBank/DDBJ whole genome shotgun (WGS) entry which is preliminary data.</text>
</comment>
<evidence type="ECO:0000313" key="2">
    <source>
        <dbReference type="EMBL" id="EJC30662.1"/>
    </source>
</evidence>
<keyword evidence="2" id="KW-0413">Isomerase</keyword>
<accession>A0ABC9QQK3</accession>
<dbReference type="Pfam" id="PF00160">
    <property type="entry name" value="Pro_isomerase"/>
    <property type="match status" value="1"/>
</dbReference>
<proteinExistence type="predicted"/>
<sequence length="41" mass="4396">MPHLDGEHTVFGKITSAEGLSVLDKIKQGDIIESVVFSPSL</sequence>
<gene>
    <name evidence="2" type="ORF">HPHPP13B_1705</name>
</gene>